<protein>
    <submittedName>
        <fullName evidence="2">Uncharacterized protein</fullName>
    </submittedName>
</protein>
<dbReference type="EMBL" id="LBSV01000009">
    <property type="protein sequence ID" value="KKQ25326.1"/>
    <property type="molecule type" value="Genomic_DNA"/>
</dbReference>
<dbReference type="Proteomes" id="UP000034917">
    <property type="component" value="Unassembled WGS sequence"/>
</dbReference>
<evidence type="ECO:0000256" key="1">
    <source>
        <dbReference type="SAM" id="Coils"/>
    </source>
</evidence>
<evidence type="ECO:0000313" key="2">
    <source>
        <dbReference type="EMBL" id="KKQ25326.1"/>
    </source>
</evidence>
<evidence type="ECO:0000313" key="3">
    <source>
        <dbReference type="Proteomes" id="UP000034917"/>
    </source>
</evidence>
<sequence>MTLLYTKFFYENRLKQSERDVNTCQQKLSNSKNEVKNLNDIFFLSQKAKAETTVKKAGLYFSYKTAKFEDNLFKISIYLDGDEEGGADAADLKTNLNNLKVKYLVNGEAFPAYPRKLTENNYILVTGTASLLGSKFIYGQRGLFVELIAEKIDPLRKSEATLDLEGTKIYLNGESILDEEKTFKKILID</sequence>
<feature type="coiled-coil region" evidence="1">
    <location>
        <begin position="14"/>
        <end position="41"/>
    </location>
</feature>
<proteinExistence type="predicted"/>
<reference evidence="2 3" key="1">
    <citation type="journal article" date="2015" name="Nature">
        <title>rRNA introns, odd ribosomes, and small enigmatic genomes across a large radiation of phyla.</title>
        <authorList>
            <person name="Brown C.T."/>
            <person name="Hug L.A."/>
            <person name="Thomas B.C."/>
            <person name="Sharon I."/>
            <person name="Castelle C.J."/>
            <person name="Singh A."/>
            <person name="Wilkins M.J."/>
            <person name="Williams K.H."/>
            <person name="Banfield J.F."/>
        </authorList>
    </citation>
    <scope>NUCLEOTIDE SEQUENCE [LARGE SCALE GENOMIC DNA]</scope>
</reference>
<accession>A0A0G0JAP9</accession>
<keyword evidence="1" id="KW-0175">Coiled coil</keyword>
<gene>
    <name evidence="2" type="ORF">US40_C0009G0032</name>
</gene>
<comment type="caution">
    <text evidence="2">The sequence shown here is derived from an EMBL/GenBank/DDBJ whole genome shotgun (WGS) entry which is preliminary data.</text>
</comment>
<organism evidence="2 3">
    <name type="scientific">Candidatus Roizmanbacteria bacterium GW2011_GWC2_37_13</name>
    <dbReference type="NCBI Taxonomy" id="1618486"/>
    <lineage>
        <taxon>Bacteria</taxon>
        <taxon>Candidatus Roizmaniibacteriota</taxon>
    </lineage>
</organism>
<name>A0A0G0JAP9_9BACT</name>
<dbReference type="AlphaFoldDB" id="A0A0G0JAP9"/>